<dbReference type="PANTHER" id="PTHR47756">
    <property type="entry name" value="BLL6612 PROTEIN-RELATED"/>
    <property type="match status" value="1"/>
</dbReference>
<dbReference type="SUPFAM" id="SSF48452">
    <property type="entry name" value="TPR-like"/>
    <property type="match status" value="1"/>
</dbReference>
<dbReference type="EMBL" id="AWQX01000016">
    <property type="protein sequence ID" value="EST36303.1"/>
    <property type="molecule type" value="Genomic_DNA"/>
</dbReference>
<organism evidence="8 9">
    <name type="scientific">Streptomyces roseochromogenus subsp. oscitans DS 12.976</name>
    <dbReference type="NCBI Taxonomy" id="1352936"/>
    <lineage>
        <taxon>Bacteria</taxon>
        <taxon>Bacillati</taxon>
        <taxon>Actinomycetota</taxon>
        <taxon>Actinomycetes</taxon>
        <taxon>Kitasatosporales</taxon>
        <taxon>Streptomycetaceae</taxon>
        <taxon>Streptomyces</taxon>
    </lineage>
</organism>
<dbReference type="PANTHER" id="PTHR47756:SF2">
    <property type="entry name" value="BLL6612 PROTEIN"/>
    <property type="match status" value="1"/>
</dbReference>
<dbReference type="GO" id="GO:0003677">
    <property type="term" value="F:DNA binding"/>
    <property type="evidence" value="ECO:0007669"/>
    <property type="project" value="InterPro"/>
</dbReference>
<dbReference type="InterPro" id="IPR013249">
    <property type="entry name" value="RNA_pol_sigma70_r4_t2"/>
</dbReference>
<dbReference type="PATRIC" id="fig|1352936.5.peg.551"/>
<dbReference type="AlphaFoldDB" id="V6KWA5"/>
<evidence type="ECO:0000256" key="2">
    <source>
        <dbReference type="ARBA" id="ARBA00023015"/>
    </source>
</evidence>
<keyword evidence="3" id="KW-0731">Sigma factor</keyword>
<evidence type="ECO:0000313" key="9">
    <source>
        <dbReference type="Proteomes" id="UP000017984"/>
    </source>
</evidence>
<feature type="domain" description="DUF6596" evidence="7">
    <location>
        <begin position="185"/>
        <end position="286"/>
    </location>
</feature>
<feature type="domain" description="RNA polymerase sigma-70 region 2" evidence="5">
    <location>
        <begin position="20"/>
        <end position="86"/>
    </location>
</feature>
<dbReference type="Pfam" id="PF08281">
    <property type="entry name" value="Sigma70_r4_2"/>
    <property type="match status" value="1"/>
</dbReference>
<dbReference type="InterPro" id="IPR013324">
    <property type="entry name" value="RNA_pol_sigma_r3/r4-like"/>
</dbReference>
<evidence type="ECO:0000256" key="3">
    <source>
        <dbReference type="ARBA" id="ARBA00023082"/>
    </source>
</evidence>
<dbReference type="Gene3D" id="1.10.1740.10">
    <property type="match status" value="1"/>
</dbReference>
<dbReference type="InterPro" id="IPR046531">
    <property type="entry name" value="DUF6596"/>
</dbReference>
<protein>
    <recommendedName>
        <fullName evidence="10">RNA polymerase subunit sigma-24</fullName>
    </recommendedName>
</protein>
<reference evidence="8 9" key="1">
    <citation type="journal article" date="2014" name="Genome Announc.">
        <title>Draft Genome Sequence of Streptomyces roseochromogenes subsp. oscitans DS 12.976, Producer of the Aminocoumarin Antibiotic Clorobiocin.</title>
        <authorList>
            <person name="Ruckert C."/>
            <person name="Kalinowski J."/>
            <person name="Heide L."/>
            <person name="Apel A.K."/>
        </authorList>
    </citation>
    <scope>NUCLEOTIDE SEQUENCE [LARGE SCALE GENOMIC DNA]</scope>
    <source>
        <strain evidence="8 9">DS 12.976</strain>
    </source>
</reference>
<dbReference type="Pfam" id="PF04542">
    <property type="entry name" value="Sigma70_r2"/>
    <property type="match status" value="1"/>
</dbReference>
<evidence type="ECO:0000256" key="1">
    <source>
        <dbReference type="ARBA" id="ARBA00010641"/>
    </source>
</evidence>
<dbReference type="NCBIfam" id="TIGR02937">
    <property type="entry name" value="sigma70-ECF"/>
    <property type="match status" value="1"/>
</dbReference>
<evidence type="ECO:0000313" key="8">
    <source>
        <dbReference type="EMBL" id="EST36303.1"/>
    </source>
</evidence>
<dbReference type="RefSeq" id="WP_023544524.1">
    <property type="nucleotide sequence ID" value="NZ_CM002285.1"/>
</dbReference>
<proteinExistence type="inferred from homology"/>
<dbReference type="Proteomes" id="UP000017984">
    <property type="component" value="Chromosome"/>
</dbReference>
<dbReference type="GO" id="GO:0016987">
    <property type="term" value="F:sigma factor activity"/>
    <property type="evidence" value="ECO:0007669"/>
    <property type="project" value="UniProtKB-KW"/>
</dbReference>
<evidence type="ECO:0008006" key="10">
    <source>
        <dbReference type="Google" id="ProtNLM"/>
    </source>
</evidence>
<sequence length="416" mass="45771">MSSADPVGAQATRSLIERVFREEAGRLTASLVRLLGDFDLAEEMVGEAVVEALRRWPSTGPPRRPGAWLLTCARNKALDRIRREARFKDRLPQLAARIEALPDSAEREPDDRLRLIFTCCHPALDPDAQVALTLRAVVGLTTAEIARAFMVPEPTLAKRVTRAKRKIATAGIPYRAPEPEERAERLPQVMRVVYLVFNEGCFTTGGDLGVRRELVDDAEWLAALLAAALPQEPEPLGLLALIRLHAARWPARLDAGGRLVPLADQDRTRWDAQRIRSATALIERAASLGRTGPYQIEAAITAVHCEAPGWKETDWPQLLRLYDMLLALDPSPVVRLNRAVVISHTEGPAAALAQVEALTGRLARYHLFHATRAALLRDLGREEEAAAADREALHLTANPAERSLLTARLHGDEGTG</sequence>
<evidence type="ECO:0000256" key="4">
    <source>
        <dbReference type="ARBA" id="ARBA00023163"/>
    </source>
</evidence>
<dbReference type="Pfam" id="PF20239">
    <property type="entry name" value="DUF6596"/>
    <property type="match status" value="1"/>
</dbReference>
<keyword evidence="2" id="KW-0805">Transcription regulation</keyword>
<evidence type="ECO:0000259" key="7">
    <source>
        <dbReference type="Pfam" id="PF20239"/>
    </source>
</evidence>
<dbReference type="OrthoDB" id="9780299at2"/>
<evidence type="ECO:0000259" key="6">
    <source>
        <dbReference type="Pfam" id="PF08281"/>
    </source>
</evidence>
<keyword evidence="4" id="KW-0804">Transcription</keyword>
<dbReference type="STRING" id="1352936.M878_02480"/>
<dbReference type="HOGENOM" id="CLU_035311_1_0_11"/>
<evidence type="ECO:0000259" key="5">
    <source>
        <dbReference type="Pfam" id="PF04542"/>
    </source>
</evidence>
<dbReference type="InterPro" id="IPR036388">
    <property type="entry name" value="WH-like_DNA-bd_sf"/>
</dbReference>
<comment type="caution">
    <text evidence="8">The sequence shown here is derived from an EMBL/GenBank/DDBJ whole genome shotgun (WGS) entry which is preliminary data.</text>
</comment>
<dbReference type="InterPro" id="IPR007627">
    <property type="entry name" value="RNA_pol_sigma70_r2"/>
</dbReference>
<dbReference type="SUPFAM" id="SSF88946">
    <property type="entry name" value="Sigma2 domain of RNA polymerase sigma factors"/>
    <property type="match status" value="1"/>
</dbReference>
<feature type="domain" description="RNA polymerase sigma factor 70 region 4 type 2" evidence="6">
    <location>
        <begin position="116"/>
        <end position="167"/>
    </location>
</feature>
<dbReference type="InterPro" id="IPR011990">
    <property type="entry name" value="TPR-like_helical_dom_sf"/>
</dbReference>
<gene>
    <name evidence="8" type="ORF">M878_02480</name>
</gene>
<name>V6KWA5_STRRC</name>
<accession>V6KWA5</accession>
<dbReference type="Gene3D" id="1.10.10.10">
    <property type="entry name" value="Winged helix-like DNA-binding domain superfamily/Winged helix DNA-binding domain"/>
    <property type="match status" value="1"/>
</dbReference>
<keyword evidence="9" id="KW-1185">Reference proteome</keyword>
<dbReference type="SUPFAM" id="SSF88659">
    <property type="entry name" value="Sigma3 and sigma4 domains of RNA polymerase sigma factors"/>
    <property type="match status" value="1"/>
</dbReference>
<dbReference type="GO" id="GO:0006352">
    <property type="term" value="P:DNA-templated transcription initiation"/>
    <property type="evidence" value="ECO:0007669"/>
    <property type="project" value="InterPro"/>
</dbReference>
<dbReference type="InterPro" id="IPR013325">
    <property type="entry name" value="RNA_pol_sigma_r2"/>
</dbReference>
<comment type="similarity">
    <text evidence="1">Belongs to the sigma-70 factor family. ECF subfamily.</text>
</comment>
<dbReference type="InterPro" id="IPR014284">
    <property type="entry name" value="RNA_pol_sigma-70_dom"/>
</dbReference>